<dbReference type="RefSeq" id="WP_044545895.1">
    <property type="nucleotide sequence ID" value="NZ_CDRH01000435.1"/>
</dbReference>
<proteinExistence type="predicted"/>
<evidence type="ECO:0000256" key="1">
    <source>
        <dbReference type="SAM" id="Phobius"/>
    </source>
</evidence>
<organism evidence="2 3">
    <name type="scientific">Parabacteroides distasonis</name>
    <dbReference type="NCBI Taxonomy" id="823"/>
    <lineage>
        <taxon>Bacteria</taxon>
        <taxon>Pseudomonadati</taxon>
        <taxon>Bacteroidota</taxon>
        <taxon>Bacteroidia</taxon>
        <taxon>Bacteroidales</taxon>
        <taxon>Tannerellaceae</taxon>
        <taxon>Parabacteroides</taxon>
    </lineage>
</organism>
<dbReference type="EMBL" id="CYXP01000002">
    <property type="protein sequence ID" value="CUM98963.1"/>
    <property type="molecule type" value="Genomic_DNA"/>
</dbReference>
<sequence>MDPSEYLILVLFIALGLFSIVAAIFNFDWYFKTSGAMTFVNWFGRGGARIFYASLGIGLIVCGALGLVYW</sequence>
<keyword evidence="1" id="KW-0812">Transmembrane</keyword>
<feature type="transmembrane region" description="Helical" evidence="1">
    <location>
        <begin position="50"/>
        <end position="69"/>
    </location>
</feature>
<keyword evidence="1" id="KW-1133">Transmembrane helix</keyword>
<dbReference type="Pfam" id="PF15562">
    <property type="entry name" value="Imm17"/>
    <property type="match status" value="1"/>
</dbReference>
<dbReference type="Proteomes" id="UP000095591">
    <property type="component" value="Unassembled WGS sequence"/>
</dbReference>
<accession>A0A173T861</accession>
<evidence type="ECO:0000313" key="2">
    <source>
        <dbReference type="EMBL" id="CUM98963.1"/>
    </source>
</evidence>
<keyword evidence="1" id="KW-0472">Membrane</keyword>
<evidence type="ECO:0008006" key="4">
    <source>
        <dbReference type="Google" id="ProtNLM"/>
    </source>
</evidence>
<feature type="transmembrane region" description="Helical" evidence="1">
    <location>
        <begin position="6"/>
        <end position="29"/>
    </location>
</feature>
<dbReference type="InterPro" id="IPR029087">
    <property type="entry name" value="Imm17"/>
</dbReference>
<name>A0A173T861_PARDI</name>
<protein>
    <recommendedName>
        <fullName evidence="4">Immunity protein 17</fullName>
    </recommendedName>
</protein>
<dbReference type="AlphaFoldDB" id="A0A173T861"/>
<evidence type="ECO:0000313" key="3">
    <source>
        <dbReference type="Proteomes" id="UP000095591"/>
    </source>
</evidence>
<reference evidence="2 3" key="1">
    <citation type="submission" date="2015-09" db="EMBL/GenBank/DDBJ databases">
        <authorList>
            <consortium name="Pathogen Informatics"/>
        </authorList>
    </citation>
    <scope>NUCLEOTIDE SEQUENCE [LARGE SCALE GENOMIC DNA]</scope>
    <source>
        <strain evidence="2 3">2789STDY5608872</strain>
    </source>
</reference>
<gene>
    <name evidence="2" type="ORF">ERS852429_01461</name>
</gene>